<feature type="domain" description="GGDEF" evidence="1">
    <location>
        <begin position="281"/>
        <end position="408"/>
    </location>
</feature>
<dbReference type="AlphaFoldDB" id="A0A2U3D7H8"/>
<dbReference type="Pfam" id="PF00990">
    <property type="entry name" value="GGDEF"/>
    <property type="match status" value="1"/>
</dbReference>
<dbReference type="InterPro" id="IPR050469">
    <property type="entry name" value="Diguanylate_Cyclase"/>
</dbReference>
<dbReference type="OrthoDB" id="9759607at2"/>
<dbReference type="InterPro" id="IPR043128">
    <property type="entry name" value="Rev_trsase/Diguanyl_cyclase"/>
</dbReference>
<reference evidence="2 3" key="1">
    <citation type="submission" date="2016-11" db="EMBL/GenBank/DDBJ databases">
        <title>Comparative genomics of Acidibacillus ferroxidans species.</title>
        <authorList>
            <person name="Oliveira G."/>
            <person name="Nunes G."/>
            <person name="Oliveira R."/>
            <person name="Araujo F."/>
            <person name="Salim A."/>
            <person name="Scholte L."/>
            <person name="Morais D."/>
            <person name="Nancucheo I."/>
            <person name="Johnson D.B."/>
            <person name="Grail B."/>
            <person name="Bittencourt J."/>
            <person name="Valadares R."/>
        </authorList>
    </citation>
    <scope>NUCLEOTIDE SEQUENCE [LARGE SCALE GENOMIC DNA]</scope>
    <source>
        <strain evidence="2 3">Y002</strain>
    </source>
</reference>
<evidence type="ECO:0000313" key="3">
    <source>
        <dbReference type="Proteomes" id="UP000245380"/>
    </source>
</evidence>
<dbReference type="SMART" id="SM00267">
    <property type="entry name" value="GGDEF"/>
    <property type="match status" value="1"/>
</dbReference>
<dbReference type="CDD" id="cd01949">
    <property type="entry name" value="GGDEF"/>
    <property type="match status" value="1"/>
</dbReference>
<keyword evidence="3" id="KW-1185">Reference proteome</keyword>
<evidence type="ECO:0000313" key="2">
    <source>
        <dbReference type="EMBL" id="PWI57228.1"/>
    </source>
</evidence>
<dbReference type="GO" id="GO:0005886">
    <property type="term" value="C:plasma membrane"/>
    <property type="evidence" value="ECO:0007669"/>
    <property type="project" value="TreeGrafter"/>
</dbReference>
<dbReference type="InterPro" id="IPR029787">
    <property type="entry name" value="Nucleotide_cyclase"/>
</dbReference>
<dbReference type="PANTHER" id="PTHR45138">
    <property type="entry name" value="REGULATORY COMPONENTS OF SENSORY TRANSDUCTION SYSTEM"/>
    <property type="match status" value="1"/>
</dbReference>
<organism evidence="2 3">
    <name type="scientific">Sulfoacidibacillus thermotolerans</name>
    <name type="common">Acidibacillus sulfuroxidans</name>
    <dbReference type="NCBI Taxonomy" id="1765684"/>
    <lineage>
        <taxon>Bacteria</taxon>
        <taxon>Bacillati</taxon>
        <taxon>Bacillota</taxon>
        <taxon>Bacilli</taxon>
        <taxon>Bacillales</taxon>
        <taxon>Alicyclobacillaceae</taxon>
        <taxon>Sulfoacidibacillus</taxon>
    </lineage>
</organism>
<dbReference type="Proteomes" id="UP000245380">
    <property type="component" value="Unassembled WGS sequence"/>
</dbReference>
<dbReference type="EMBL" id="MPDK01000016">
    <property type="protein sequence ID" value="PWI57228.1"/>
    <property type="molecule type" value="Genomic_DNA"/>
</dbReference>
<dbReference type="GO" id="GO:1902201">
    <property type="term" value="P:negative regulation of bacterial-type flagellum-dependent cell motility"/>
    <property type="evidence" value="ECO:0007669"/>
    <property type="project" value="TreeGrafter"/>
</dbReference>
<gene>
    <name evidence="2" type="ORF">BM613_09575</name>
</gene>
<dbReference type="SUPFAM" id="SSF55073">
    <property type="entry name" value="Nucleotide cyclase"/>
    <property type="match status" value="1"/>
</dbReference>
<dbReference type="NCBIfam" id="TIGR00254">
    <property type="entry name" value="GGDEF"/>
    <property type="match status" value="1"/>
</dbReference>
<accession>A0A2U3D7H8</accession>
<dbReference type="PANTHER" id="PTHR45138:SF24">
    <property type="entry name" value="DIGUANYLATE CYCLASE DGCC-RELATED"/>
    <property type="match status" value="1"/>
</dbReference>
<dbReference type="RefSeq" id="WP_109430969.1">
    <property type="nucleotide sequence ID" value="NZ_MPDK01000016.1"/>
</dbReference>
<name>A0A2U3D7H8_SULT2</name>
<protein>
    <recommendedName>
        <fullName evidence="1">GGDEF domain-containing protein</fullName>
    </recommendedName>
</protein>
<evidence type="ECO:0000259" key="1">
    <source>
        <dbReference type="PROSITE" id="PS50887"/>
    </source>
</evidence>
<dbReference type="InterPro" id="IPR000160">
    <property type="entry name" value="GGDEF_dom"/>
</dbReference>
<comment type="caution">
    <text evidence="2">The sequence shown here is derived from an EMBL/GenBank/DDBJ whole genome shotgun (WGS) entry which is preliminary data.</text>
</comment>
<sequence>MQNRLLAMVEDVPEDMVLLHVDARGTQSWSSPPNEKRSQIIGDLVNQATLQHTWVIREWREQQKTYHGLAFPLFSARGEYQGVISLAFPKNYRKELQRLRHDHEVFHWILEISRYVLFESRSEDLWSQFRDLFLQFFQVQGGGFLKITDLHLQEFEWFGSFQIPSEMKEKMKQAALVPIDSTQNLKSLTFDYNGTVYHVLRHDWIRGRNHRDVLYLFHDPIDEEESAAFLSLMNFYHLAVEVVEQREILQRKTNEDPLTGVWNRRALEAHMEMYYALSHPSPAAFVLFDLDHFKELNDTRGHQAGDIALQEVARHFRKRITKKDWIARIGGDEWVLVLHEVDENFHFSAKVREWMENSPFGSYGLGLTGGYVEIPREAGSYQDAYRLADHRLYEGKRGGRNRIVGPDFTVLLALD</sequence>
<dbReference type="GO" id="GO:0052621">
    <property type="term" value="F:diguanylate cyclase activity"/>
    <property type="evidence" value="ECO:0007669"/>
    <property type="project" value="TreeGrafter"/>
</dbReference>
<proteinExistence type="predicted"/>
<dbReference type="GO" id="GO:0043709">
    <property type="term" value="P:cell adhesion involved in single-species biofilm formation"/>
    <property type="evidence" value="ECO:0007669"/>
    <property type="project" value="TreeGrafter"/>
</dbReference>
<dbReference type="PROSITE" id="PS50887">
    <property type="entry name" value="GGDEF"/>
    <property type="match status" value="1"/>
</dbReference>
<dbReference type="Gene3D" id="3.30.70.270">
    <property type="match status" value="1"/>
</dbReference>